<keyword evidence="2" id="KW-0547">Nucleotide-binding</keyword>
<dbReference type="PANTHER" id="PTHR10903">
    <property type="entry name" value="GTPASE, IMAP FAMILY MEMBER-RELATED"/>
    <property type="match status" value="1"/>
</dbReference>
<keyword evidence="6" id="KW-1185">Reference proteome</keyword>
<dbReference type="FunFam" id="3.40.50.300:FF:000366">
    <property type="entry name" value="GTPase, IMAP family member 2"/>
    <property type="match status" value="3"/>
</dbReference>
<evidence type="ECO:0000256" key="2">
    <source>
        <dbReference type="ARBA" id="ARBA00022741"/>
    </source>
</evidence>
<reference evidence="5" key="2">
    <citation type="submission" date="2025-08" db="UniProtKB">
        <authorList>
            <consortium name="Ensembl"/>
        </authorList>
    </citation>
    <scope>IDENTIFICATION</scope>
</reference>
<proteinExistence type="inferred from homology"/>
<dbReference type="PANTHER" id="PTHR10903:SF62">
    <property type="entry name" value="GTPASE IMAP FAMILY MEMBER 4-LIKE-RELATED"/>
    <property type="match status" value="1"/>
</dbReference>
<dbReference type="InterPro" id="IPR006703">
    <property type="entry name" value="G_AIG1"/>
</dbReference>
<reference evidence="5" key="1">
    <citation type="submission" date="2020-06" db="EMBL/GenBank/DDBJ databases">
        <authorList>
            <consortium name="Wellcome Sanger Institute Data Sharing"/>
        </authorList>
    </citation>
    <scope>NUCLEOTIDE SEQUENCE [LARGE SCALE GENOMIC DNA]</scope>
</reference>
<feature type="domain" description="AIG1-type G" evidence="4">
    <location>
        <begin position="9"/>
        <end position="219"/>
    </location>
</feature>
<dbReference type="AlphaFoldDB" id="A0A8C5DCM1"/>
<feature type="domain" description="AIG1-type G" evidence="4">
    <location>
        <begin position="232"/>
        <end position="428"/>
    </location>
</feature>
<keyword evidence="3" id="KW-0342">GTP-binding</keyword>
<protein>
    <recommendedName>
        <fullName evidence="4">AIG1-type G domain-containing protein</fullName>
    </recommendedName>
</protein>
<dbReference type="GO" id="GO:0005525">
    <property type="term" value="F:GTP binding"/>
    <property type="evidence" value="ECO:0007669"/>
    <property type="project" value="UniProtKB-KW"/>
</dbReference>
<evidence type="ECO:0000313" key="5">
    <source>
        <dbReference type="Ensembl" id="ENSGWIP00000004622.1"/>
    </source>
</evidence>
<name>A0A8C5DCM1_GOUWI</name>
<dbReference type="Pfam" id="PF04548">
    <property type="entry name" value="AIG1"/>
    <property type="match status" value="3"/>
</dbReference>
<feature type="domain" description="AIG1-type G" evidence="4">
    <location>
        <begin position="433"/>
        <end position="643"/>
    </location>
</feature>
<evidence type="ECO:0000256" key="3">
    <source>
        <dbReference type="ARBA" id="ARBA00023134"/>
    </source>
</evidence>
<dbReference type="InterPro" id="IPR027417">
    <property type="entry name" value="P-loop_NTPase"/>
</dbReference>
<evidence type="ECO:0000256" key="1">
    <source>
        <dbReference type="ARBA" id="ARBA00008535"/>
    </source>
</evidence>
<evidence type="ECO:0000259" key="4">
    <source>
        <dbReference type="PROSITE" id="PS51720"/>
    </source>
</evidence>
<comment type="similarity">
    <text evidence="1">Belongs to the TRAFAC class TrmE-Era-EngA-EngB-Septin-like GTPase superfamily. AIG1/Toc34/Toc159-like paraseptin GTPase family. IAN subfamily.</text>
</comment>
<dbReference type="PROSITE" id="PS51720">
    <property type="entry name" value="G_AIG1"/>
    <property type="match status" value="3"/>
</dbReference>
<evidence type="ECO:0000313" key="6">
    <source>
        <dbReference type="Proteomes" id="UP000694680"/>
    </source>
</evidence>
<accession>A0A8C5DCM1</accession>
<sequence>MSLQDSPSLPERRIVLVGKIGSGKSSLGNTLFGEELFNSDTSPSSRTAVCKSATKKVMNTQLTLINTPGLLDTKKSEKDLKYEMIRSIIECSPGAHAFLIVFKVEKFTKHEEEVITRIIYYFSEEMLKYSVIVFTHGDQLPERTTIQDFVDQNQKLKDLVRKCDDRCHVFDPKYWKNNNPEEKYRSNSYQLKELLYTVENLVISNNGGIYTNKMLQEVEQMIQKHEEEIRESGSYLIVLVGKTGSGKSSLGNTLFGEKWFDPDHTSGSGTDACKSATMEVLDTQLTLVDTPGLFDIRMSEEELKSEIIRSIVECSPGAHAFLIVLKVETYSELEEMVVTRIFQYFSEEVLKYSVIIFTHGDQLPEGTTIQDFVDQNQKLKNLVRKCDDRCHVFDSRYWKNNNPEEKYRSNSYQLKELLYTVENLVISNNGDQTKERKIVLVGKTGSGKSSLGNTLFGEEVFDPDHTSRSGTTVCKSATKKVMNTQLTLIDTPGLFDTDKSEEDLKSEMISSIIECSPGPHAFLIVLKVERYSPLEEEVINRIIQYFSEEVLKYSVIIFTHGEQLPEGTTIQQFVVKNQKLEDLVTKCDDRCHVFDSRYWKNNNPEETYRSNSYQLKELLYTVENLVISNNGGIYTNKMLQEVEQMIQKHEESTTNILHILQIFFQTPKSPHTFC</sequence>
<dbReference type="Ensembl" id="ENSGWIT00000004955.1">
    <property type="protein sequence ID" value="ENSGWIP00000004622.1"/>
    <property type="gene ID" value="ENSGWIG00000002480.1"/>
</dbReference>
<dbReference type="Gene3D" id="3.40.50.300">
    <property type="entry name" value="P-loop containing nucleotide triphosphate hydrolases"/>
    <property type="match status" value="3"/>
</dbReference>
<dbReference type="Proteomes" id="UP000694680">
    <property type="component" value="Chromosome 18"/>
</dbReference>
<reference evidence="5" key="3">
    <citation type="submission" date="2025-09" db="UniProtKB">
        <authorList>
            <consortium name="Ensembl"/>
        </authorList>
    </citation>
    <scope>IDENTIFICATION</scope>
</reference>
<dbReference type="InterPro" id="IPR045058">
    <property type="entry name" value="GIMA/IAN/Toc"/>
</dbReference>
<organism evidence="5 6">
    <name type="scientific">Gouania willdenowi</name>
    <name type="common">Blunt-snouted clingfish</name>
    <name type="synonym">Lepadogaster willdenowi</name>
    <dbReference type="NCBI Taxonomy" id="441366"/>
    <lineage>
        <taxon>Eukaryota</taxon>
        <taxon>Metazoa</taxon>
        <taxon>Chordata</taxon>
        <taxon>Craniata</taxon>
        <taxon>Vertebrata</taxon>
        <taxon>Euteleostomi</taxon>
        <taxon>Actinopterygii</taxon>
        <taxon>Neopterygii</taxon>
        <taxon>Teleostei</taxon>
        <taxon>Neoteleostei</taxon>
        <taxon>Acanthomorphata</taxon>
        <taxon>Ovalentaria</taxon>
        <taxon>Blenniimorphae</taxon>
        <taxon>Blenniiformes</taxon>
        <taxon>Gobiesocoidei</taxon>
        <taxon>Gobiesocidae</taxon>
        <taxon>Gobiesocinae</taxon>
        <taxon>Gouania</taxon>
    </lineage>
</organism>
<dbReference type="SUPFAM" id="SSF52540">
    <property type="entry name" value="P-loop containing nucleoside triphosphate hydrolases"/>
    <property type="match status" value="3"/>
</dbReference>